<gene>
    <name evidence="2" type="ORF">PAXRUDRAFT_834167</name>
</gene>
<accession>A0A0D0CV43</accession>
<reference evidence="3" key="2">
    <citation type="submission" date="2015-01" db="EMBL/GenBank/DDBJ databases">
        <title>Evolutionary Origins and Diversification of the Mycorrhizal Mutualists.</title>
        <authorList>
            <consortium name="DOE Joint Genome Institute"/>
            <consortium name="Mycorrhizal Genomics Consortium"/>
            <person name="Kohler A."/>
            <person name="Kuo A."/>
            <person name="Nagy L.G."/>
            <person name="Floudas D."/>
            <person name="Copeland A."/>
            <person name="Barry K.W."/>
            <person name="Cichocki N."/>
            <person name="Veneault-Fourrey C."/>
            <person name="LaButti K."/>
            <person name="Lindquist E.A."/>
            <person name="Lipzen A."/>
            <person name="Lundell T."/>
            <person name="Morin E."/>
            <person name="Murat C."/>
            <person name="Riley R."/>
            <person name="Ohm R."/>
            <person name="Sun H."/>
            <person name="Tunlid A."/>
            <person name="Henrissat B."/>
            <person name="Grigoriev I.V."/>
            <person name="Hibbett D.S."/>
            <person name="Martin F."/>
        </authorList>
    </citation>
    <scope>NUCLEOTIDE SEQUENCE [LARGE SCALE GENOMIC DNA]</scope>
    <source>
        <strain evidence="3">Ve08.2h10</strain>
    </source>
</reference>
<sequence length="101" mass="11849">MPIAEQLVLCQLVNTERILCTRRSKMVPFASDSSDELSIWSRAEMRGVFGVKSHMDKPPEKDNKLEFYIEQRIHHRKHSYHQAEWREPCPNDMTCPQPPAL</sequence>
<name>A0A0D0CV43_9AGAM</name>
<evidence type="ECO:0000313" key="3">
    <source>
        <dbReference type="Proteomes" id="UP000054538"/>
    </source>
</evidence>
<proteinExistence type="predicted"/>
<evidence type="ECO:0000256" key="1">
    <source>
        <dbReference type="SAM" id="MobiDB-lite"/>
    </source>
</evidence>
<keyword evidence="3" id="KW-1185">Reference proteome</keyword>
<dbReference type="EMBL" id="KN826307">
    <property type="protein sequence ID" value="KIK79333.1"/>
    <property type="molecule type" value="Genomic_DNA"/>
</dbReference>
<evidence type="ECO:0000313" key="2">
    <source>
        <dbReference type="EMBL" id="KIK79333.1"/>
    </source>
</evidence>
<organism evidence="2 3">
    <name type="scientific">Paxillus rubicundulus Ve08.2h10</name>
    <dbReference type="NCBI Taxonomy" id="930991"/>
    <lineage>
        <taxon>Eukaryota</taxon>
        <taxon>Fungi</taxon>
        <taxon>Dikarya</taxon>
        <taxon>Basidiomycota</taxon>
        <taxon>Agaricomycotina</taxon>
        <taxon>Agaricomycetes</taxon>
        <taxon>Agaricomycetidae</taxon>
        <taxon>Boletales</taxon>
        <taxon>Paxilineae</taxon>
        <taxon>Paxillaceae</taxon>
        <taxon>Paxillus</taxon>
    </lineage>
</organism>
<feature type="region of interest" description="Disordered" evidence="1">
    <location>
        <begin position="80"/>
        <end position="101"/>
    </location>
</feature>
<dbReference type="AlphaFoldDB" id="A0A0D0CV43"/>
<protein>
    <submittedName>
        <fullName evidence="2">Uncharacterized protein</fullName>
    </submittedName>
</protein>
<dbReference type="InParanoid" id="A0A0D0CV43"/>
<dbReference type="Proteomes" id="UP000054538">
    <property type="component" value="Unassembled WGS sequence"/>
</dbReference>
<reference evidence="2 3" key="1">
    <citation type="submission" date="2014-04" db="EMBL/GenBank/DDBJ databases">
        <authorList>
            <consortium name="DOE Joint Genome Institute"/>
            <person name="Kuo A."/>
            <person name="Kohler A."/>
            <person name="Jargeat P."/>
            <person name="Nagy L.G."/>
            <person name="Floudas D."/>
            <person name="Copeland A."/>
            <person name="Barry K.W."/>
            <person name="Cichocki N."/>
            <person name="Veneault-Fourrey C."/>
            <person name="LaButti K."/>
            <person name="Lindquist E.A."/>
            <person name="Lipzen A."/>
            <person name="Lundell T."/>
            <person name="Morin E."/>
            <person name="Murat C."/>
            <person name="Sun H."/>
            <person name="Tunlid A."/>
            <person name="Henrissat B."/>
            <person name="Grigoriev I.V."/>
            <person name="Hibbett D.S."/>
            <person name="Martin F."/>
            <person name="Nordberg H.P."/>
            <person name="Cantor M.N."/>
            <person name="Hua S.X."/>
        </authorList>
    </citation>
    <scope>NUCLEOTIDE SEQUENCE [LARGE SCALE GENOMIC DNA]</scope>
    <source>
        <strain evidence="2 3">Ve08.2h10</strain>
    </source>
</reference>
<dbReference type="HOGENOM" id="CLU_2292553_0_0_1"/>